<protein>
    <submittedName>
        <fullName evidence="1">Uncharacterized protein</fullName>
    </submittedName>
</protein>
<accession>X1DE11</accession>
<reference evidence="1" key="1">
    <citation type="journal article" date="2014" name="Front. Microbiol.">
        <title>High frequency of phylogenetically diverse reductive dehalogenase-homologous genes in deep subseafloor sedimentary metagenomes.</title>
        <authorList>
            <person name="Kawai M."/>
            <person name="Futagami T."/>
            <person name="Toyoda A."/>
            <person name="Takaki Y."/>
            <person name="Nishi S."/>
            <person name="Hori S."/>
            <person name="Arai W."/>
            <person name="Tsubouchi T."/>
            <person name="Morono Y."/>
            <person name="Uchiyama I."/>
            <person name="Ito T."/>
            <person name="Fujiyama A."/>
            <person name="Inagaki F."/>
            <person name="Takami H."/>
        </authorList>
    </citation>
    <scope>NUCLEOTIDE SEQUENCE</scope>
    <source>
        <strain evidence="1">Expedition CK06-06</strain>
    </source>
</reference>
<name>X1DE11_9ZZZZ</name>
<evidence type="ECO:0000313" key="1">
    <source>
        <dbReference type="EMBL" id="GAH06555.1"/>
    </source>
</evidence>
<sequence length="38" mass="4086">TVTAYCPCKICCGKWADGYTASGHKLQAIFGFFPLSSL</sequence>
<gene>
    <name evidence="1" type="ORF">S01H4_63973</name>
</gene>
<feature type="non-terminal residue" evidence="1">
    <location>
        <position position="1"/>
    </location>
</feature>
<dbReference type="AlphaFoldDB" id="X1DE11"/>
<proteinExistence type="predicted"/>
<comment type="caution">
    <text evidence="1">The sequence shown here is derived from an EMBL/GenBank/DDBJ whole genome shotgun (WGS) entry which is preliminary data.</text>
</comment>
<organism evidence="1">
    <name type="scientific">marine sediment metagenome</name>
    <dbReference type="NCBI Taxonomy" id="412755"/>
    <lineage>
        <taxon>unclassified sequences</taxon>
        <taxon>metagenomes</taxon>
        <taxon>ecological metagenomes</taxon>
    </lineage>
</organism>
<dbReference type="EMBL" id="BART01038646">
    <property type="protein sequence ID" value="GAH06555.1"/>
    <property type="molecule type" value="Genomic_DNA"/>
</dbReference>